<comment type="subcellular location">
    <subcellularLocation>
        <location evidence="1">Membrane</location>
        <topology evidence="1">Multi-pass membrane protein</topology>
    </subcellularLocation>
</comment>
<proteinExistence type="inferred from homology"/>
<dbReference type="Proteomes" id="UP000187203">
    <property type="component" value="Unassembled WGS sequence"/>
</dbReference>
<evidence type="ECO:0000256" key="6">
    <source>
        <dbReference type="ARBA" id="ARBA00022989"/>
    </source>
</evidence>
<evidence type="ECO:0000259" key="11">
    <source>
        <dbReference type="Pfam" id="PF00999"/>
    </source>
</evidence>
<keyword evidence="7" id="KW-0406">Ion transport</keyword>
<keyword evidence="2" id="KW-0813">Transport</keyword>
<feature type="transmembrane region" description="Helical" evidence="10">
    <location>
        <begin position="178"/>
        <end position="196"/>
    </location>
</feature>
<evidence type="ECO:0000259" key="13">
    <source>
        <dbReference type="Pfam" id="PF23259"/>
    </source>
</evidence>
<dbReference type="EMBL" id="AWUE01017619">
    <property type="protein sequence ID" value="OMO86168.1"/>
    <property type="molecule type" value="Genomic_DNA"/>
</dbReference>
<keyword evidence="3" id="KW-0633">Potassium transport</keyword>
<keyword evidence="8 10" id="KW-0472">Membrane</keyword>
<dbReference type="GO" id="GO:1902600">
    <property type="term" value="P:proton transmembrane transport"/>
    <property type="evidence" value="ECO:0007669"/>
    <property type="project" value="InterPro"/>
</dbReference>
<dbReference type="GO" id="GO:0015297">
    <property type="term" value="F:antiporter activity"/>
    <property type="evidence" value="ECO:0007669"/>
    <property type="project" value="InterPro"/>
</dbReference>
<comment type="similarity">
    <text evidence="9">Belongs to the monovalent cation:proton antiporter 2 (CPA2) transporter (TC 2.A.37) family. CHX (TC 2.A.37.4) subfamily.</text>
</comment>
<dbReference type="OrthoDB" id="1938353at2759"/>
<accession>A0A1R3IUA2</accession>
<gene>
    <name evidence="14" type="ORF">COLO4_21283</name>
</gene>
<protein>
    <submittedName>
        <fullName evidence="14">Cation/H+ exchanger</fullName>
    </submittedName>
</protein>
<evidence type="ECO:0000256" key="7">
    <source>
        <dbReference type="ARBA" id="ARBA00023065"/>
    </source>
</evidence>
<name>A0A1R3IUA2_9ROSI</name>
<dbReference type="GO" id="GO:0016020">
    <property type="term" value="C:membrane"/>
    <property type="evidence" value="ECO:0007669"/>
    <property type="project" value="UniProtKB-SubCell"/>
</dbReference>
<feature type="transmembrane region" description="Helical" evidence="10">
    <location>
        <begin position="248"/>
        <end position="266"/>
    </location>
</feature>
<feature type="transmembrane region" description="Helical" evidence="10">
    <location>
        <begin position="208"/>
        <end position="228"/>
    </location>
</feature>
<dbReference type="InterPro" id="IPR057291">
    <property type="entry name" value="CHX17_2nd"/>
</dbReference>
<dbReference type="Pfam" id="PF23259">
    <property type="entry name" value="CHX17_C"/>
    <property type="match status" value="1"/>
</dbReference>
<evidence type="ECO:0000256" key="2">
    <source>
        <dbReference type="ARBA" id="ARBA00022448"/>
    </source>
</evidence>
<sequence>MGMIDVNSSSTGMEGRVRMESICIKFPPKVSSAGLVEVLSSKDDDFMDYSGPRLHLQMVVIFALTQSLHNLIFKYLGLPMFISQIVAGIILGPMVFKGHHSLITMSDSSTQILGTLGSMGYIFYLFLSGVKMDLSLTQKAGKKAICIGCLTILVPVAFCLITDVILSQNSDLIKNKNFFLALTYSGTSFPVIHGLLDELKILNSELGRLGLSAAIVSDLVSFLLMTIGKRLRNLQLEDKDALLGIRDMGFATAFVLLVLFVFRPLMRRMVKRTPQDGNIKSVYMYAVIIVFLISPAVSGIANMFVTIGPYLFGLAVPVGPPLGAALVNKLDPLVSGLILPMFASTCAMRVNFSHVLLSNTSKYAKDQAIAALVTLVVKFGVSLLLPLLCKMPMADSLALAFIMITKGIVEMGSYAILFDQGVISEDVFAIMAIFVVVLAITVPFLVRQLYDPSRKFMGYEKRNILNSKLNEDLRIIGCIHVPGNVNSLINILNLSCPTKESAITVDVLHLVRLSGQATPIFIAHQKHSKTISKKSYSENVVLAFGQFERDHWEALSIHVFTAVSPPNLMYEDVCNLAMDRLTSFVILPFHRRWCIDGSVESEDQAIRSLNCDILERAPCSVGILVEGFRTIPLGSLAKIAVIFLGGKDDREALALAKRISKDQRVLLTLIHLKATNSLGSILEDDDENNKMLDEEMLRIMKENGNLRYIEQHVHDGPETSEFLKSMVIDYQLVIVGRRYKVEDPRTCGLEEWTEFPEIGILGDLLSTSDFGGHYSLLIVQQQQLRINA</sequence>
<feature type="domain" description="Cation/H(+) antiporter C-terminal" evidence="13">
    <location>
        <begin position="639"/>
        <end position="782"/>
    </location>
</feature>
<comment type="caution">
    <text evidence="14">The sequence shown here is derived from an EMBL/GenBank/DDBJ whole genome shotgun (WGS) entry which is preliminary data.</text>
</comment>
<feature type="transmembrane region" description="Helical" evidence="10">
    <location>
        <begin position="307"/>
        <end position="327"/>
    </location>
</feature>
<keyword evidence="5" id="KW-0630">Potassium</keyword>
<dbReference type="PANTHER" id="PTHR32468:SF17">
    <property type="entry name" value="CATION_H(+) ANTIPORTER 4"/>
    <property type="match status" value="1"/>
</dbReference>
<evidence type="ECO:0000256" key="10">
    <source>
        <dbReference type="SAM" id="Phobius"/>
    </source>
</evidence>
<dbReference type="AlphaFoldDB" id="A0A1R3IUA2"/>
<evidence type="ECO:0000259" key="12">
    <source>
        <dbReference type="Pfam" id="PF23256"/>
    </source>
</evidence>
<feature type="transmembrane region" description="Helical" evidence="10">
    <location>
        <begin position="334"/>
        <end position="356"/>
    </location>
</feature>
<dbReference type="Pfam" id="PF23256">
    <property type="entry name" value="CHX17_2nd"/>
    <property type="match status" value="1"/>
</dbReference>
<evidence type="ECO:0000256" key="3">
    <source>
        <dbReference type="ARBA" id="ARBA00022538"/>
    </source>
</evidence>
<dbReference type="InterPro" id="IPR050794">
    <property type="entry name" value="CPA2_transporter"/>
</dbReference>
<feature type="transmembrane region" description="Helical" evidence="10">
    <location>
        <begin position="428"/>
        <end position="446"/>
    </location>
</feature>
<dbReference type="Gene3D" id="1.20.1530.20">
    <property type="match status" value="1"/>
</dbReference>
<keyword evidence="15" id="KW-1185">Reference proteome</keyword>
<feature type="domain" description="Cation/H(+) antiporter central" evidence="12">
    <location>
        <begin position="507"/>
        <end position="626"/>
    </location>
</feature>
<dbReference type="GO" id="GO:0006885">
    <property type="term" value="P:regulation of pH"/>
    <property type="evidence" value="ECO:0007669"/>
    <property type="project" value="TreeGrafter"/>
</dbReference>
<feature type="transmembrane region" description="Helical" evidence="10">
    <location>
        <begin position="144"/>
        <end position="166"/>
    </location>
</feature>
<reference evidence="15" key="1">
    <citation type="submission" date="2013-09" db="EMBL/GenBank/DDBJ databases">
        <title>Corchorus olitorius genome sequencing.</title>
        <authorList>
            <person name="Alam M."/>
            <person name="Haque M.S."/>
            <person name="Islam M.S."/>
            <person name="Emdad E.M."/>
            <person name="Islam M.M."/>
            <person name="Ahmed B."/>
            <person name="Halim A."/>
            <person name="Hossen Q.M.M."/>
            <person name="Hossain M.Z."/>
            <person name="Ahmed R."/>
            <person name="Khan M.M."/>
            <person name="Islam R."/>
            <person name="Rashid M.M."/>
            <person name="Khan S.A."/>
            <person name="Rahman M.S."/>
            <person name="Alam M."/>
            <person name="Yahiya A.S."/>
            <person name="Khan M.S."/>
            <person name="Azam M.S."/>
            <person name="Haque T."/>
            <person name="Lashkar M.Z.H."/>
            <person name="Akhand A.I."/>
            <person name="Morshed G."/>
            <person name="Roy S."/>
            <person name="Uddin K.S."/>
            <person name="Rabeya T."/>
            <person name="Hossain A.S."/>
            <person name="Chowdhury A."/>
            <person name="Snigdha A.R."/>
            <person name="Mortoza M.S."/>
            <person name="Matin S.A."/>
            <person name="Hoque S.M.E."/>
            <person name="Islam M.K."/>
            <person name="Roy D.K."/>
            <person name="Haider R."/>
            <person name="Moosa M.M."/>
            <person name="Elias S.M."/>
            <person name="Hasan A.M."/>
            <person name="Jahan S."/>
            <person name="Shafiuddin M."/>
            <person name="Mahmood N."/>
            <person name="Shommy N.S."/>
        </authorList>
    </citation>
    <scope>NUCLEOTIDE SEQUENCE [LARGE SCALE GENOMIC DNA]</scope>
    <source>
        <strain evidence="15">cv. O-4</strain>
    </source>
</reference>
<dbReference type="Pfam" id="PF00999">
    <property type="entry name" value="Na_H_Exchanger"/>
    <property type="match status" value="1"/>
</dbReference>
<dbReference type="InterPro" id="IPR006153">
    <property type="entry name" value="Cation/H_exchanger_TM"/>
</dbReference>
<keyword evidence="4 10" id="KW-0812">Transmembrane</keyword>
<feature type="domain" description="Cation/H+ exchanger transmembrane" evidence="11">
    <location>
        <begin position="68"/>
        <end position="445"/>
    </location>
</feature>
<dbReference type="InterPro" id="IPR038770">
    <property type="entry name" value="Na+/solute_symporter_sf"/>
</dbReference>
<evidence type="ECO:0000256" key="1">
    <source>
        <dbReference type="ARBA" id="ARBA00004141"/>
    </source>
</evidence>
<dbReference type="GO" id="GO:0006813">
    <property type="term" value="P:potassium ion transport"/>
    <property type="evidence" value="ECO:0007669"/>
    <property type="project" value="UniProtKB-KW"/>
</dbReference>
<evidence type="ECO:0000313" key="14">
    <source>
        <dbReference type="EMBL" id="OMO86168.1"/>
    </source>
</evidence>
<feature type="transmembrane region" description="Helical" evidence="10">
    <location>
        <begin position="72"/>
        <end position="92"/>
    </location>
</feature>
<evidence type="ECO:0000256" key="5">
    <source>
        <dbReference type="ARBA" id="ARBA00022958"/>
    </source>
</evidence>
<evidence type="ECO:0000256" key="8">
    <source>
        <dbReference type="ARBA" id="ARBA00023136"/>
    </source>
</evidence>
<keyword evidence="6 10" id="KW-1133">Transmembrane helix</keyword>
<feature type="transmembrane region" description="Helical" evidence="10">
    <location>
        <begin position="282"/>
        <end position="301"/>
    </location>
</feature>
<feature type="transmembrane region" description="Helical" evidence="10">
    <location>
        <begin position="396"/>
        <end position="416"/>
    </location>
</feature>
<dbReference type="PANTHER" id="PTHR32468">
    <property type="entry name" value="CATION/H + ANTIPORTER"/>
    <property type="match status" value="1"/>
</dbReference>
<dbReference type="InterPro" id="IPR057290">
    <property type="entry name" value="CHX17_C"/>
</dbReference>
<organism evidence="14 15">
    <name type="scientific">Corchorus olitorius</name>
    <dbReference type="NCBI Taxonomy" id="93759"/>
    <lineage>
        <taxon>Eukaryota</taxon>
        <taxon>Viridiplantae</taxon>
        <taxon>Streptophyta</taxon>
        <taxon>Embryophyta</taxon>
        <taxon>Tracheophyta</taxon>
        <taxon>Spermatophyta</taxon>
        <taxon>Magnoliopsida</taxon>
        <taxon>eudicotyledons</taxon>
        <taxon>Gunneridae</taxon>
        <taxon>Pentapetalae</taxon>
        <taxon>rosids</taxon>
        <taxon>malvids</taxon>
        <taxon>Malvales</taxon>
        <taxon>Malvaceae</taxon>
        <taxon>Grewioideae</taxon>
        <taxon>Apeibeae</taxon>
        <taxon>Corchorus</taxon>
    </lineage>
</organism>
<evidence type="ECO:0000313" key="15">
    <source>
        <dbReference type="Proteomes" id="UP000187203"/>
    </source>
</evidence>
<evidence type="ECO:0000256" key="4">
    <source>
        <dbReference type="ARBA" id="ARBA00022692"/>
    </source>
</evidence>
<dbReference type="GO" id="GO:0012505">
    <property type="term" value="C:endomembrane system"/>
    <property type="evidence" value="ECO:0007669"/>
    <property type="project" value="TreeGrafter"/>
</dbReference>
<feature type="transmembrane region" description="Helical" evidence="10">
    <location>
        <begin position="368"/>
        <end position="389"/>
    </location>
</feature>
<feature type="transmembrane region" description="Helical" evidence="10">
    <location>
        <begin position="112"/>
        <end position="132"/>
    </location>
</feature>
<evidence type="ECO:0000256" key="9">
    <source>
        <dbReference type="ARBA" id="ARBA00038341"/>
    </source>
</evidence>